<evidence type="ECO:0000259" key="7">
    <source>
        <dbReference type="SMART" id="SM00244"/>
    </source>
</evidence>
<dbReference type="InterPro" id="IPR010200">
    <property type="entry name" value="HflC"/>
</dbReference>
<feature type="domain" description="Band 7" evidence="7">
    <location>
        <begin position="22"/>
        <end position="192"/>
    </location>
</feature>
<dbReference type="SUPFAM" id="SSF117892">
    <property type="entry name" value="Band 7/SPFH domain"/>
    <property type="match status" value="1"/>
</dbReference>
<keyword evidence="4" id="KW-1133">Transmembrane helix</keyword>
<dbReference type="GO" id="GO:0008233">
    <property type="term" value="F:peptidase activity"/>
    <property type="evidence" value="ECO:0007669"/>
    <property type="project" value="UniProtKB-KW"/>
</dbReference>
<accession>A0A0Q9YIT8</accession>
<dbReference type="PANTHER" id="PTHR42911:SF1">
    <property type="entry name" value="MODULATOR OF FTSH PROTEASE HFLC"/>
    <property type="match status" value="1"/>
</dbReference>
<reference evidence="9" key="3">
    <citation type="submission" date="2021-06" db="EMBL/GenBank/DDBJ databases">
        <title>Genomic Description and Analysis of Intracellular Bacteria, Candidatus Berkiella cookevillensis and Candidatus Berkiella aquae.</title>
        <authorList>
            <person name="Kidane D.T."/>
            <person name="Mehari Y.T."/>
            <person name="Rice F.C."/>
            <person name="Arivett B.A."/>
            <person name="Farone A.L."/>
            <person name="Berk S.G."/>
            <person name="Farone M.B."/>
        </authorList>
    </citation>
    <scope>NUCLEOTIDE SEQUENCE</scope>
    <source>
        <strain evidence="9">HT99</strain>
    </source>
</reference>
<comment type="caution">
    <text evidence="8">The sequence shown here is derived from an EMBL/GenBank/DDBJ whole genome shotgun (WGS) entry which is preliminary data.</text>
</comment>
<name>A0A0Q9YIT8_9GAMM</name>
<evidence type="ECO:0000313" key="8">
    <source>
        <dbReference type="EMBL" id="KRG20573.1"/>
    </source>
</evidence>
<evidence type="ECO:0000313" key="10">
    <source>
        <dbReference type="Proteomes" id="UP000051497"/>
    </source>
</evidence>
<dbReference type="PIRSF" id="PIRSF005651">
    <property type="entry name" value="HflC"/>
    <property type="match status" value="1"/>
</dbReference>
<evidence type="ECO:0000313" key="9">
    <source>
        <dbReference type="EMBL" id="MCS5710181.1"/>
    </source>
</evidence>
<reference evidence="9" key="2">
    <citation type="journal article" date="2016" name="Genome Announc.">
        <title>Draft Genome Sequences of Two Novel Amoeba-Resistant Intranuclear Bacteria, 'Candidatus Berkiella cookevillensis' and 'Candidatus Berkiella aquae'.</title>
        <authorList>
            <person name="Mehari Y.T."/>
            <person name="Arivett B.A."/>
            <person name="Farone A.L."/>
            <person name="Gunderson J.H."/>
            <person name="Farone M.B."/>
        </authorList>
    </citation>
    <scope>NUCLEOTIDE SEQUENCE</scope>
    <source>
        <strain evidence="9">HT99</strain>
    </source>
</reference>
<reference evidence="8" key="1">
    <citation type="submission" date="2015-09" db="EMBL/GenBank/DDBJ databases">
        <title>Draft Genome Sequences of Two Novel Amoeba-resistant Intranuclear Bacteria, Candidatus Berkiella cookevillensis and Candidatus Berkiella aquae.</title>
        <authorList>
            <person name="Mehari Y.T."/>
            <person name="Arivett B.A."/>
            <person name="Farone A.L."/>
            <person name="Gunderson J.H."/>
            <person name="Farone M.B."/>
        </authorList>
    </citation>
    <scope>NUCLEOTIDE SEQUENCE [LARGE SCALE GENOMIC DNA]</scope>
    <source>
        <strain evidence="8">HT99</strain>
    </source>
</reference>
<dbReference type="GO" id="GO:0006508">
    <property type="term" value="P:proteolysis"/>
    <property type="evidence" value="ECO:0007669"/>
    <property type="project" value="UniProtKB-KW"/>
</dbReference>
<proteinExistence type="inferred from homology"/>
<evidence type="ECO:0000256" key="6">
    <source>
        <dbReference type="PIRNR" id="PIRNR005651"/>
    </source>
</evidence>
<keyword evidence="8" id="KW-0645">Protease</keyword>
<evidence type="ECO:0000256" key="1">
    <source>
        <dbReference type="ARBA" id="ARBA00004167"/>
    </source>
</evidence>
<dbReference type="PANTHER" id="PTHR42911">
    <property type="entry name" value="MODULATOR OF FTSH PROTEASE HFLC"/>
    <property type="match status" value="1"/>
</dbReference>
<dbReference type="STRING" id="295108.HT99x_02304"/>
<evidence type="ECO:0000256" key="4">
    <source>
        <dbReference type="ARBA" id="ARBA00022989"/>
    </source>
</evidence>
<comment type="similarity">
    <text evidence="2 6">Belongs to the band 7/mec-2 family. HflC subfamily.</text>
</comment>
<organism evidence="8">
    <name type="scientific">Candidatus Berkiella aquae</name>
    <dbReference type="NCBI Taxonomy" id="295108"/>
    <lineage>
        <taxon>Bacteria</taxon>
        <taxon>Pseudomonadati</taxon>
        <taxon>Pseudomonadota</taxon>
        <taxon>Gammaproteobacteria</taxon>
        <taxon>Candidatus Berkiellales</taxon>
        <taxon>Candidatus Berkiellaceae</taxon>
        <taxon>Candidatus Berkiella</taxon>
    </lineage>
</organism>
<dbReference type="SMART" id="SM00244">
    <property type="entry name" value="PHB"/>
    <property type="match status" value="1"/>
</dbReference>
<gene>
    <name evidence="8" type="primary">hflC</name>
    <name evidence="9" type="ORF">HT99x_001930</name>
    <name evidence="8" type="ORF">HT99x_02304</name>
</gene>
<dbReference type="InterPro" id="IPR036013">
    <property type="entry name" value="Band_7/SPFH_dom_sf"/>
</dbReference>
<dbReference type="InterPro" id="IPR001107">
    <property type="entry name" value="Band_7"/>
</dbReference>
<protein>
    <recommendedName>
        <fullName evidence="6">Protein HflC</fullName>
    </recommendedName>
</protein>
<keyword evidence="10" id="KW-1185">Reference proteome</keyword>
<dbReference type="GO" id="GO:0016020">
    <property type="term" value="C:membrane"/>
    <property type="evidence" value="ECO:0007669"/>
    <property type="project" value="UniProtKB-SubCell"/>
</dbReference>
<dbReference type="AlphaFoldDB" id="A0A0Q9YIT8"/>
<dbReference type="OrthoDB" id="9812991at2"/>
<dbReference type="CDD" id="cd03405">
    <property type="entry name" value="SPFH_HflC"/>
    <property type="match status" value="1"/>
</dbReference>
<evidence type="ECO:0000256" key="3">
    <source>
        <dbReference type="ARBA" id="ARBA00022692"/>
    </source>
</evidence>
<keyword evidence="5" id="KW-0472">Membrane</keyword>
<keyword evidence="8" id="KW-0378">Hydrolase</keyword>
<comment type="function">
    <text evidence="6">HflC and HflK could regulate a protease.</text>
</comment>
<dbReference type="RefSeq" id="WP_075066926.1">
    <property type="nucleotide sequence ID" value="NZ_LKAJ02000001.1"/>
</dbReference>
<keyword evidence="3" id="KW-0812">Transmembrane</keyword>
<dbReference type="PATRIC" id="fig|1590043.3.peg.2353"/>
<evidence type="ECO:0000256" key="2">
    <source>
        <dbReference type="ARBA" id="ARBA00007862"/>
    </source>
</evidence>
<dbReference type="Proteomes" id="UP000051497">
    <property type="component" value="Unassembled WGS sequence"/>
</dbReference>
<evidence type="ECO:0000256" key="5">
    <source>
        <dbReference type="ARBA" id="ARBA00023136"/>
    </source>
</evidence>
<dbReference type="EMBL" id="LKAJ02000001">
    <property type="protein sequence ID" value="MCS5710181.1"/>
    <property type="molecule type" value="Genomic_DNA"/>
</dbReference>
<dbReference type="EMBL" id="LKAJ01000010">
    <property type="protein sequence ID" value="KRG20573.1"/>
    <property type="molecule type" value="Genomic_DNA"/>
</dbReference>
<comment type="subcellular location">
    <subcellularLocation>
        <location evidence="1">Membrane</location>
        <topology evidence="1">Single-pass membrane protein</topology>
    </subcellularLocation>
</comment>
<dbReference type="Gene3D" id="3.30.479.30">
    <property type="entry name" value="Band 7 domain"/>
    <property type="match status" value="1"/>
</dbReference>
<dbReference type="NCBIfam" id="TIGR01932">
    <property type="entry name" value="hflC"/>
    <property type="match status" value="1"/>
</dbReference>
<sequence>MSRTTRTLGLVILVFGLLTAALSLFVVDETECALIERLGNWVTDSKTDKPRVLQAGLHFKLPFLDTVHFLDKRIQTIDISSSRIPTKEKKELIVDLFTKWRISDFATFSIKTGGNTVKAEKLLREKIVNGLRGEIGRRKLSDVVSQDRQSVMDKIRVETNNAAQTLGVEVVDARIVRIDLPPEVSEAVFNLMRTERQRVAAEHRAQGRSRAEAIRADADARVIVLAAQAERQANQLRGEGDGKAAEIYANVYGRDPEFYSFYRSLEAYRETFKNNNDMLVIKPDDAFFKYFRKSQEGNGQTAR</sequence>
<dbReference type="Pfam" id="PF01145">
    <property type="entry name" value="Band_7"/>
    <property type="match status" value="1"/>
</dbReference>